<dbReference type="InterPro" id="IPR010426">
    <property type="entry name" value="MTTB_MeTrfase"/>
</dbReference>
<name>A0A1M6K9L0_9FIRM</name>
<organism evidence="5 6">
    <name type="scientific">Dethiosulfatibacter aminovorans DSM 17477</name>
    <dbReference type="NCBI Taxonomy" id="1121476"/>
    <lineage>
        <taxon>Bacteria</taxon>
        <taxon>Bacillati</taxon>
        <taxon>Bacillota</taxon>
        <taxon>Tissierellia</taxon>
        <taxon>Dethiosulfatibacter</taxon>
    </lineage>
</organism>
<dbReference type="EC" id="2.1.1.-" evidence="4"/>
<dbReference type="GO" id="GO:0015948">
    <property type="term" value="P:methanogenesis"/>
    <property type="evidence" value="ECO:0007669"/>
    <property type="project" value="UniProtKB-UniRule"/>
</dbReference>
<gene>
    <name evidence="5" type="ORF">SAMN02745751_02831</name>
</gene>
<keyword evidence="2 5" id="KW-0489">Methyltransferase</keyword>
<evidence type="ECO:0000256" key="3">
    <source>
        <dbReference type="ARBA" id="ARBA00022679"/>
    </source>
</evidence>
<dbReference type="Pfam" id="PF06253">
    <property type="entry name" value="MTTB"/>
    <property type="match status" value="1"/>
</dbReference>
<reference evidence="5 6" key="1">
    <citation type="submission" date="2016-11" db="EMBL/GenBank/DDBJ databases">
        <authorList>
            <person name="Jaros S."/>
            <person name="Januszkiewicz K."/>
            <person name="Wedrychowicz H."/>
        </authorList>
    </citation>
    <scope>NUCLEOTIDE SEQUENCE [LARGE SCALE GENOMIC DNA]</scope>
    <source>
        <strain evidence="5 6">DSM 17477</strain>
    </source>
</reference>
<dbReference type="Proteomes" id="UP000184052">
    <property type="component" value="Unassembled WGS sequence"/>
</dbReference>
<accession>A0A1M6K9L0</accession>
<sequence length="466" mass="51648">MNRHKVNLLHDATMNIMENVGMVFFSDEIIDLFKKNGIRTDGKRAYFTEKQVMDWVGKAPSEFMIHARNDKYNMTVGGNNIEFGPGNSGSTIMTDYDGTEREPTYDDFIKFLKITQQSDNFKINSGNVLPCEIKSEVPFPQMLYSIMDYSDKCIFGGNGGLRESQGIIDMLRIMFGEDEVKKRAYSLSIVSSASPLQYDKNMTDTLIECSKNNQAVVISPAVMGGTTGPVTLAGTIAISNAESLAGVIMTQMVKEGSPVIYGSATASNDMRNGSFCIGTPESTLCIEYCSELAKLYGVPSRGGGTLTDARNLSVQSAYESTMVLFATLKAGINYVLHTAGFLGSYNSMSHEKFIVDLEILDMLKKYNDGLKVDENNLAVDVIKEIGPGGQYLTANHTFENFRNSSFIPNLANRGPILGIDQEKEFKNNIDNKMNQMLSSYEKPYMPEDTRRSLTKYLEGNGYQLIK</sequence>
<protein>
    <recommendedName>
        <fullName evidence="4">Methyltransferase</fullName>
        <ecNumber evidence="4">2.1.1.-</ecNumber>
    </recommendedName>
</protein>
<keyword evidence="6" id="KW-1185">Reference proteome</keyword>
<evidence type="ECO:0000256" key="1">
    <source>
        <dbReference type="ARBA" id="ARBA00007137"/>
    </source>
</evidence>
<dbReference type="GO" id="GO:0032259">
    <property type="term" value="P:methylation"/>
    <property type="evidence" value="ECO:0007669"/>
    <property type="project" value="UniProtKB-KW"/>
</dbReference>
<evidence type="ECO:0000256" key="2">
    <source>
        <dbReference type="ARBA" id="ARBA00022603"/>
    </source>
</evidence>
<dbReference type="OrthoDB" id="5418352at2"/>
<dbReference type="AlphaFoldDB" id="A0A1M6K9L0"/>
<evidence type="ECO:0000313" key="6">
    <source>
        <dbReference type="Proteomes" id="UP000184052"/>
    </source>
</evidence>
<dbReference type="Gene3D" id="3.20.20.480">
    <property type="entry name" value="Trimethylamine methyltransferase-like"/>
    <property type="match status" value="1"/>
</dbReference>
<dbReference type="GO" id="GO:0008168">
    <property type="term" value="F:methyltransferase activity"/>
    <property type="evidence" value="ECO:0007669"/>
    <property type="project" value="UniProtKB-KW"/>
</dbReference>
<dbReference type="STRING" id="1121476.SAMN02745751_02831"/>
<dbReference type="InterPro" id="IPR038601">
    <property type="entry name" value="MttB-like_sf"/>
</dbReference>
<dbReference type="PIRSF" id="PIRSF037567">
    <property type="entry name" value="MTTB_MeTrfase"/>
    <property type="match status" value="1"/>
</dbReference>
<comment type="similarity">
    <text evidence="1 4">Belongs to the trimethylamine methyltransferase family.</text>
</comment>
<dbReference type="RefSeq" id="WP_073050220.1">
    <property type="nucleotide sequence ID" value="NZ_FQZL01000025.1"/>
</dbReference>
<evidence type="ECO:0000256" key="4">
    <source>
        <dbReference type="PIRNR" id="PIRNR037567"/>
    </source>
</evidence>
<evidence type="ECO:0000313" key="5">
    <source>
        <dbReference type="EMBL" id="SHJ55547.1"/>
    </source>
</evidence>
<proteinExistence type="inferred from homology"/>
<keyword evidence="3 4" id="KW-0808">Transferase</keyword>
<dbReference type="EMBL" id="FQZL01000025">
    <property type="protein sequence ID" value="SHJ55547.1"/>
    <property type="molecule type" value="Genomic_DNA"/>
</dbReference>